<reference evidence="12" key="1">
    <citation type="journal article" date="2019" name="Int. J. Syst. Evol. Microbiol.">
        <title>The Global Catalogue of Microorganisms (GCM) 10K type strain sequencing project: providing services to taxonomists for standard genome sequencing and annotation.</title>
        <authorList>
            <consortium name="The Broad Institute Genomics Platform"/>
            <consortium name="The Broad Institute Genome Sequencing Center for Infectious Disease"/>
            <person name="Wu L."/>
            <person name="Ma J."/>
        </authorList>
    </citation>
    <scope>NUCLEOTIDE SEQUENCE [LARGE SCALE GENOMIC DNA]</scope>
    <source>
        <strain evidence="12">CCM 8391</strain>
    </source>
</reference>
<dbReference type="InterPro" id="IPR014349">
    <property type="entry name" value="Rieske_Fe-S_prot"/>
</dbReference>
<dbReference type="InterPro" id="IPR006311">
    <property type="entry name" value="TAT_signal"/>
</dbReference>
<name>A0ABW1J4E3_9PSEU</name>
<comment type="cofactor">
    <cofactor evidence="9">
        <name>[2Fe-2S] cluster</name>
        <dbReference type="ChEBI" id="CHEBI:190135"/>
    </cofactor>
</comment>
<dbReference type="PROSITE" id="PS51296">
    <property type="entry name" value="RIESKE"/>
    <property type="match status" value="1"/>
</dbReference>
<evidence type="ECO:0000256" key="1">
    <source>
        <dbReference type="ARBA" id="ARBA00002494"/>
    </source>
</evidence>
<organism evidence="11 12">
    <name type="scientific">Pseudonocardia hispaniensis</name>
    <dbReference type="NCBI Taxonomy" id="904933"/>
    <lineage>
        <taxon>Bacteria</taxon>
        <taxon>Bacillati</taxon>
        <taxon>Actinomycetota</taxon>
        <taxon>Actinomycetes</taxon>
        <taxon>Pseudonocardiales</taxon>
        <taxon>Pseudonocardiaceae</taxon>
        <taxon>Pseudonocardia</taxon>
    </lineage>
</organism>
<dbReference type="PRINTS" id="PR00162">
    <property type="entry name" value="RIESKE"/>
</dbReference>
<dbReference type="InterPro" id="IPR005805">
    <property type="entry name" value="Rieske_Fe-S_prot_C"/>
</dbReference>
<dbReference type="RefSeq" id="WP_379585307.1">
    <property type="nucleotide sequence ID" value="NZ_JBHSQW010000028.1"/>
</dbReference>
<evidence type="ECO:0000259" key="10">
    <source>
        <dbReference type="PROSITE" id="PS51296"/>
    </source>
</evidence>
<evidence type="ECO:0000313" key="12">
    <source>
        <dbReference type="Proteomes" id="UP001596302"/>
    </source>
</evidence>
<dbReference type="InterPro" id="IPR036922">
    <property type="entry name" value="Rieske_2Fe-2S_sf"/>
</dbReference>
<dbReference type="CDD" id="cd03467">
    <property type="entry name" value="Rieske"/>
    <property type="match status" value="1"/>
</dbReference>
<keyword evidence="3" id="KW-0001">2Fe-2S</keyword>
<evidence type="ECO:0000256" key="7">
    <source>
        <dbReference type="ARBA" id="ARBA00023157"/>
    </source>
</evidence>
<gene>
    <name evidence="11" type="ORF">ACFQE5_13800</name>
</gene>
<evidence type="ECO:0000256" key="2">
    <source>
        <dbReference type="ARBA" id="ARBA00015816"/>
    </source>
</evidence>
<keyword evidence="4" id="KW-0479">Metal-binding</keyword>
<protein>
    <recommendedName>
        <fullName evidence="2">Cytochrome bc1 complex Rieske iron-sulfur subunit</fullName>
    </recommendedName>
    <alternativeName>
        <fullName evidence="8">Cytochrome bc1 reductase complex subunit QcrA</fullName>
    </alternativeName>
</protein>
<sequence>MSDQDTEPAIGAPVTPLSRRALVSGAGAAAIGAALVVTGCSTTAAGNRGRTGATAAAGTVLGPTGEVPVGGAKIYRNQGVVVTQATAGQFAGFSTTCPHQGCTVNGVQGASIICPCHGSIFALDGSVVRGPAERSLTPQPITIKNEEIALE</sequence>
<evidence type="ECO:0000256" key="8">
    <source>
        <dbReference type="ARBA" id="ARBA00029586"/>
    </source>
</evidence>
<dbReference type="Gene3D" id="2.102.10.10">
    <property type="entry name" value="Rieske [2Fe-2S] iron-sulphur domain"/>
    <property type="match status" value="1"/>
</dbReference>
<accession>A0ABW1J4E3</accession>
<evidence type="ECO:0000256" key="6">
    <source>
        <dbReference type="ARBA" id="ARBA00023014"/>
    </source>
</evidence>
<keyword evidence="7" id="KW-1015">Disulfide bond</keyword>
<evidence type="ECO:0000256" key="9">
    <source>
        <dbReference type="ARBA" id="ARBA00034078"/>
    </source>
</evidence>
<feature type="domain" description="Rieske" evidence="10">
    <location>
        <begin position="66"/>
        <end position="150"/>
    </location>
</feature>
<dbReference type="PROSITE" id="PS51318">
    <property type="entry name" value="TAT"/>
    <property type="match status" value="1"/>
</dbReference>
<dbReference type="Pfam" id="PF00355">
    <property type="entry name" value="Rieske"/>
    <property type="match status" value="1"/>
</dbReference>
<evidence type="ECO:0000256" key="5">
    <source>
        <dbReference type="ARBA" id="ARBA00023004"/>
    </source>
</evidence>
<dbReference type="EMBL" id="JBHSQW010000028">
    <property type="protein sequence ID" value="MFC5995287.1"/>
    <property type="molecule type" value="Genomic_DNA"/>
</dbReference>
<dbReference type="PANTHER" id="PTHR10134">
    <property type="entry name" value="CYTOCHROME B-C1 COMPLEX SUBUNIT RIESKE, MITOCHONDRIAL"/>
    <property type="match status" value="1"/>
</dbReference>
<evidence type="ECO:0000313" key="11">
    <source>
        <dbReference type="EMBL" id="MFC5995287.1"/>
    </source>
</evidence>
<dbReference type="Proteomes" id="UP001596302">
    <property type="component" value="Unassembled WGS sequence"/>
</dbReference>
<dbReference type="InterPro" id="IPR017941">
    <property type="entry name" value="Rieske_2Fe-2S"/>
</dbReference>
<evidence type="ECO:0000256" key="3">
    <source>
        <dbReference type="ARBA" id="ARBA00022714"/>
    </source>
</evidence>
<proteinExistence type="predicted"/>
<dbReference type="SUPFAM" id="SSF50022">
    <property type="entry name" value="ISP domain"/>
    <property type="match status" value="1"/>
</dbReference>
<comment type="function">
    <text evidence="1">Iron-sulfur subunit of the cytochrome bc1 complex, an essential component of the respiratory electron transport chain required for ATP synthesis. The bc1 complex catalyzes the oxidation of menaquinol and the reduction of cytochrome c in the respiratory chain. The bc1 complex operates through a Q-cycle mechanism that couples electron transfer to generation of the proton gradient that drives ATP synthesis.</text>
</comment>
<keyword evidence="6" id="KW-0411">Iron-sulfur</keyword>
<keyword evidence="5" id="KW-0408">Iron</keyword>
<keyword evidence="12" id="KW-1185">Reference proteome</keyword>
<evidence type="ECO:0000256" key="4">
    <source>
        <dbReference type="ARBA" id="ARBA00022723"/>
    </source>
</evidence>
<comment type="caution">
    <text evidence="11">The sequence shown here is derived from an EMBL/GenBank/DDBJ whole genome shotgun (WGS) entry which is preliminary data.</text>
</comment>